<dbReference type="Proteomes" id="UP001244787">
    <property type="component" value="Unassembled WGS sequence"/>
</dbReference>
<name>A0ABT8DF71_9FLAO</name>
<organism evidence="1 2">
    <name type="scientific">Aequorivita aurantiaca</name>
    <dbReference type="NCBI Taxonomy" id="3053356"/>
    <lineage>
        <taxon>Bacteria</taxon>
        <taxon>Pseudomonadati</taxon>
        <taxon>Bacteroidota</taxon>
        <taxon>Flavobacteriia</taxon>
        <taxon>Flavobacteriales</taxon>
        <taxon>Flavobacteriaceae</taxon>
        <taxon>Aequorivita</taxon>
    </lineage>
</organism>
<evidence type="ECO:0000313" key="2">
    <source>
        <dbReference type="Proteomes" id="UP001244787"/>
    </source>
</evidence>
<reference evidence="1 2" key="1">
    <citation type="submission" date="2023-06" db="EMBL/GenBank/DDBJ databases">
        <authorList>
            <person name="Ye Y.-Q."/>
            <person name="Du Z.-J."/>
        </authorList>
    </citation>
    <scope>NUCLEOTIDE SEQUENCE [LARGE SCALE GENOMIC DNA]</scope>
    <source>
        <strain evidence="1 2">SDUM287046</strain>
    </source>
</reference>
<dbReference type="RefSeq" id="WP_290254084.1">
    <property type="nucleotide sequence ID" value="NZ_JAUGQQ010000003.1"/>
</dbReference>
<keyword evidence="2" id="KW-1185">Reference proteome</keyword>
<evidence type="ECO:0008006" key="3">
    <source>
        <dbReference type="Google" id="ProtNLM"/>
    </source>
</evidence>
<protein>
    <recommendedName>
        <fullName evidence="3">DUF2946 domain-containing protein</fullName>
    </recommendedName>
</protein>
<proteinExistence type="predicted"/>
<accession>A0ABT8DF71</accession>
<comment type="caution">
    <text evidence="1">The sequence shown here is derived from an EMBL/GenBank/DDBJ whole genome shotgun (WGS) entry which is preliminary data.</text>
</comment>
<evidence type="ECO:0000313" key="1">
    <source>
        <dbReference type="EMBL" id="MDN3723990.1"/>
    </source>
</evidence>
<dbReference type="EMBL" id="JAUGQQ010000003">
    <property type="protein sequence ID" value="MDN3723990.1"/>
    <property type="molecule type" value="Genomic_DNA"/>
</dbReference>
<gene>
    <name evidence="1" type="ORF">QRD02_06320</name>
</gene>
<sequence length="109" mass="12631">MIYFKKEILRIISVAIFSAALLLPTAVKLAHSFEGHQHETCTDISVHIHEKQLECSICDFHFSIFNFTPAQQPDFKVFHSFQNSSTDYVFAYYHSNPNIYFLRGPPLFS</sequence>